<feature type="transmembrane region" description="Helical" evidence="1">
    <location>
        <begin position="60"/>
        <end position="79"/>
    </location>
</feature>
<dbReference type="AlphaFoldDB" id="A0A8H5AY44"/>
<sequence length="338" mass="37586">MDVLELDIRSRLLSSNYVDLYDLRPVFLTVHITGGIVGLPALVLTCIIARESIPFQPDLINVYISGIVNSITYILLIFAPHWRNPPYPLCFLQAAMVLGAPPMIAISVLLVVIKMHLTFKNPINFLSQQGRLVERPKALLFYSLPYVTFTILFCVSVGIQLHNKASISVKNGLYCTVYGNRFRRAIAPAIPLLSLTTMFVLEALILRRYVLSHRRIAESFPLAGARTISRGIVMRVIIFNAYLCVVMGASVVFLAGIDSSWPYMTQAALPLAILLIFGTQKSFLRVWFRWLSRSKEPPSSASDASVLTMVQPGVHKSVSDIDLPHAPFASSESDIHNV</sequence>
<organism evidence="2 3">
    <name type="scientific">Psilocybe cf. subviscida</name>
    <dbReference type="NCBI Taxonomy" id="2480587"/>
    <lineage>
        <taxon>Eukaryota</taxon>
        <taxon>Fungi</taxon>
        <taxon>Dikarya</taxon>
        <taxon>Basidiomycota</taxon>
        <taxon>Agaricomycotina</taxon>
        <taxon>Agaricomycetes</taxon>
        <taxon>Agaricomycetidae</taxon>
        <taxon>Agaricales</taxon>
        <taxon>Agaricineae</taxon>
        <taxon>Strophariaceae</taxon>
        <taxon>Psilocybe</taxon>
    </lineage>
</organism>
<feature type="transmembrane region" description="Helical" evidence="1">
    <location>
        <begin position="263"/>
        <end position="284"/>
    </location>
</feature>
<evidence type="ECO:0000256" key="1">
    <source>
        <dbReference type="SAM" id="Phobius"/>
    </source>
</evidence>
<feature type="transmembrane region" description="Helical" evidence="1">
    <location>
        <begin position="91"/>
        <end position="117"/>
    </location>
</feature>
<proteinExistence type="predicted"/>
<evidence type="ECO:0000313" key="2">
    <source>
        <dbReference type="EMBL" id="KAF5313053.1"/>
    </source>
</evidence>
<accession>A0A8H5AY44</accession>
<protein>
    <submittedName>
        <fullName evidence="2">Uncharacterized protein</fullName>
    </submittedName>
</protein>
<evidence type="ECO:0000313" key="3">
    <source>
        <dbReference type="Proteomes" id="UP000567179"/>
    </source>
</evidence>
<keyword evidence="1" id="KW-1133">Transmembrane helix</keyword>
<gene>
    <name evidence="2" type="ORF">D9619_002856</name>
</gene>
<feature type="transmembrane region" description="Helical" evidence="1">
    <location>
        <begin position="186"/>
        <end position="206"/>
    </location>
</feature>
<feature type="transmembrane region" description="Helical" evidence="1">
    <location>
        <begin position="236"/>
        <end position="257"/>
    </location>
</feature>
<feature type="transmembrane region" description="Helical" evidence="1">
    <location>
        <begin position="26"/>
        <end position="48"/>
    </location>
</feature>
<dbReference type="EMBL" id="JAACJJ010000056">
    <property type="protein sequence ID" value="KAF5313053.1"/>
    <property type="molecule type" value="Genomic_DNA"/>
</dbReference>
<name>A0A8H5AY44_9AGAR</name>
<keyword evidence="3" id="KW-1185">Reference proteome</keyword>
<dbReference type="OrthoDB" id="3046318at2759"/>
<reference evidence="2 3" key="1">
    <citation type="journal article" date="2020" name="ISME J.">
        <title>Uncovering the hidden diversity of litter-decomposition mechanisms in mushroom-forming fungi.</title>
        <authorList>
            <person name="Floudas D."/>
            <person name="Bentzer J."/>
            <person name="Ahren D."/>
            <person name="Johansson T."/>
            <person name="Persson P."/>
            <person name="Tunlid A."/>
        </authorList>
    </citation>
    <scope>NUCLEOTIDE SEQUENCE [LARGE SCALE GENOMIC DNA]</scope>
    <source>
        <strain evidence="2 3">CBS 101986</strain>
    </source>
</reference>
<feature type="transmembrane region" description="Helical" evidence="1">
    <location>
        <begin position="138"/>
        <end position="159"/>
    </location>
</feature>
<keyword evidence="1" id="KW-0472">Membrane</keyword>
<comment type="caution">
    <text evidence="2">The sequence shown here is derived from an EMBL/GenBank/DDBJ whole genome shotgun (WGS) entry which is preliminary data.</text>
</comment>
<keyword evidence="1" id="KW-0812">Transmembrane</keyword>
<dbReference type="Proteomes" id="UP000567179">
    <property type="component" value="Unassembled WGS sequence"/>
</dbReference>